<dbReference type="InterPro" id="IPR052353">
    <property type="entry name" value="Benzoxazolinone_Detox_Enz"/>
</dbReference>
<dbReference type="PANTHER" id="PTHR30212:SF2">
    <property type="entry name" value="PROTEIN YIIM"/>
    <property type="match status" value="1"/>
</dbReference>
<dbReference type="InterPro" id="IPR011037">
    <property type="entry name" value="Pyrv_Knase-like_insert_dom_sf"/>
</dbReference>
<dbReference type="SUPFAM" id="SSF50800">
    <property type="entry name" value="PK beta-barrel domain-like"/>
    <property type="match status" value="1"/>
</dbReference>
<dbReference type="RefSeq" id="WP_094825748.1">
    <property type="nucleotide sequence ID" value="NZ_NEVL01000002.1"/>
</dbReference>
<dbReference type="GO" id="GO:0003824">
    <property type="term" value="F:catalytic activity"/>
    <property type="evidence" value="ECO:0007669"/>
    <property type="project" value="InterPro"/>
</dbReference>
<dbReference type="InterPro" id="IPR005302">
    <property type="entry name" value="MoCF_Sase_C"/>
</dbReference>
<dbReference type="Pfam" id="PF03473">
    <property type="entry name" value="MOSC"/>
    <property type="match status" value="1"/>
</dbReference>
<dbReference type="GO" id="GO:0030151">
    <property type="term" value="F:molybdenum ion binding"/>
    <property type="evidence" value="ECO:0007669"/>
    <property type="project" value="InterPro"/>
</dbReference>
<dbReference type="PANTHER" id="PTHR30212">
    <property type="entry name" value="PROTEIN YIIM"/>
    <property type="match status" value="1"/>
</dbReference>
<dbReference type="OrthoDB" id="9796486at2"/>
<dbReference type="Pfam" id="PF03475">
    <property type="entry name" value="YiiM_3-alpha"/>
    <property type="match status" value="1"/>
</dbReference>
<gene>
    <name evidence="2" type="ORF">CEG14_07620</name>
</gene>
<dbReference type="Gene3D" id="2.40.33.20">
    <property type="entry name" value="PK beta-barrel domain-like"/>
    <property type="match status" value="1"/>
</dbReference>
<evidence type="ECO:0000259" key="1">
    <source>
        <dbReference type="PROSITE" id="PS51340"/>
    </source>
</evidence>
<comment type="caution">
    <text evidence="2">The sequence shown here is derived from an EMBL/GenBank/DDBJ whole genome shotgun (WGS) entry which is preliminary data.</text>
</comment>
<dbReference type="EMBL" id="NEVL01000002">
    <property type="protein sequence ID" value="OZI39379.1"/>
    <property type="molecule type" value="Genomic_DNA"/>
</dbReference>
<reference evidence="2 3" key="1">
    <citation type="submission" date="2017-05" db="EMBL/GenBank/DDBJ databases">
        <title>Complete and WGS of Bordetella genogroups.</title>
        <authorList>
            <person name="Spilker T."/>
            <person name="LiPuma J."/>
        </authorList>
    </citation>
    <scope>NUCLEOTIDE SEQUENCE [LARGE SCALE GENOMIC DNA]</scope>
    <source>
        <strain evidence="2 3">AU17610</strain>
    </source>
</reference>
<name>A0A261SPQ9_9BORD</name>
<organism evidence="2 3">
    <name type="scientific">Bordetella genomosp. 1</name>
    <dbReference type="NCBI Taxonomy" id="1395607"/>
    <lineage>
        <taxon>Bacteria</taxon>
        <taxon>Pseudomonadati</taxon>
        <taxon>Pseudomonadota</taxon>
        <taxon>Betaproteobacteria</taxon>
        <taxon>Burkholderiales</taxon>
        <taxon>Alcaligenaceae</taxon>
        <taxon>Bordetella</taxon>
    </lineage>
</organism>
<dbReference type="InterPro" id="IPR005163">
    <property type="entry name" value="Tri_helical_YiiM-like"/>
</dbReference>
<dbReference type="AlphaFoldDB" id="A0A261SPQ9"/>
<proteinExistence type="predicted"/>
<dbReference type="PROSITE" id="PS51340">
    <property type="entry name" value="MOSC"/>
    <property type="match status" value="1"/>
</dbReference>
<evidence type="ECO:0000313" key="3">
    <source>
        <dbReference type="Proteomes" id="UP000217005"/>
    </source>
</evidence>
<accession>A0A261SPQ9</accession>
<dbReference type="Proteomes" id="UP000217005">
    <property type="component" value="Unassembled WGS sequence"/>
</dbReference>
<dbReference type="GO" id="GO:0030170">
    <property type="term" value="F:pyridoxal phosphate binding"/>
    <property type="evidence" value="ECO:0007669"/>
    <property type="project" value="InterPro"/>
</dbReference>
<sequence>MSGHTILTVLAGPVAPLGDSGKTSAIAKHALAAPVAVGPLGLAGDEQADPRFHGGPEKAVHHYAYEHYPFWQQALGAREVLTRPGAFGENISTVGLTEREVCIGDIYRCGTLVLQVSQARQPCWKLDVRFAHKGMAAEVQRSGLTGWYYRVLEPGTLHAGAQLERVARPRPGWTLARIQDLLNRRVVDGAALAQLADMPELSPNWRALFAKRREAGVAEDWNRRLRGDGL</sequence>
<protein>
    <submittedName>
        <fullName evidence="2">MOSC domain-containing protein</fullName>
    </submittedName>
</protein>
<evidence type="ECO:0000313" key="2">
    <source>
        <dbReference type="EMBL" id="OZI39379.1"/>
    </source>
</evidence>
<feature type="domain" description="MOSC" evidence="1">
    <location>
        <begin position="29"/>
        <end position="166"/>
    </location>
</feature>